<keyword evidence="2" id="KW-0732">Signal</keyword>
<keyword evidence="1" id="KW-0472">Membrane</keyword>
<feature type="signal peptide" evidence="2">
    <location>
        <begin position="1"/>
        <end position="18"/>
    </location>
</feature>
<keyword evidence="4" id="KW-1185">Reference proteome</keyword>
<evidence type="ECO:0000313" key="3">
    <source>
        <dbReference type="EMBL" id="KAK3798962.1"/>
    </source>
</evidence>
<reference evidence="3" key="1">
    <citation type="journal article" date="2023" name="G3 (Bethesda)">
        <title>A reference genome for the long-term kleptoplast-retaining sea slug Elysia crispata morphotype clarki.</title>
        <authorList>
            <person name="Eastman K.E."/>
            <person name="Pendleton A.L."/>
            <person name="Shaikh M.A."/>
            <person name="Suttiyut T."/>
            <person name="Ogas R."/>
            <person name="Tomko P."/>
            <person name="Gavelis G."/>
            <person name="Widhalm J.R."/>
            <person name="Wisecaver J.H."/>
        </authorList>
    </citation>
    <scope>NUCLEOTIDE SEQUENCE</scope>
    <source>
        <strain evidence="3">ECLA1</strain>
    </source>
</reference>
<evidence type="ECO:0000256" key="1">
    <source>
        <dbReference type="SAM" id="Phobius"/>
    </source>
</evidence>
<keyword evidence="1" id="KW-1133">Transmembrane helix</keyword>
<evidence type="ECO:0000256" key="2">
    <source>
        <dbReference type="SAM" id="SignalP"/>
    </source>
</evidence>
<organism evidence="3 4">
    <name type="scientific">Elysia crispata</name>
    <name type="common">lettuce slug</name>
    <dbReference type="NCBI Taxonomy" id="231223"/>
    <lineage>
        <taxon>Eukaryota</taxon>
        <taxon>Metazoa</taxon>
        <taxon>Spiralia</taxon>
        <taxon>Lophotrochozoa</taxon>
        <taxon>Mollusca</taxon>
        <taxon>Gastropoda</taxon>
        <taxon>Heterobranchia</taxon>
        <taxon>Euthyneura</taxon>
        <taxon>Panpulmonata</taxon>
        <taxon>Sacoglossa</taxon>
        <taxon>Placobranchoidea</taxon>
        <taxon>Plakobranchidae</taxon>
        <taxon>Elysia</taxon>
    </lineage>
</organism>
<dbReference type="EMBL" id="JAWDGP010000608">
    <property type="protein sequence ID" value="KAK3798962.1"/>
    <property type="molecule type" value="Genomic_DNA"/>
</dbReference>
<gene>
    <name evidence="3" type="ORF">RRG08_035550</name>
</gene>
<dbReference type="Proteomes" id="UP001283361">
    <property type="component" value="Unassembled WGS sequence"/>
</dbReference>
<proteinExistence type="predicted"/>
<protein>
    <submittedName>
        <fullName evidence="3">Uncharacterized protein</fullName>
    </submittedName>
</protein>
<accession>A0AAE1E9J9</accession>
<feature type="transmembrane region" description="Helical" evidence="1">
    <location>
        <begin position="48"/>
        <end position="66"/>
    </location>
</feature>
<evidence type="ECO:0000313" key="4">
    <source>
        <dbReference type="Proteomes" id="UP001283361"/>
    </source>
</evidence>
<comment type="caution">
    <text evidence="3">The sequence shown here is derived from an EMBL/GenBank/DDBJ whole genome shotgun (WGS) entry which is preliminary data.</text>
</comment>
<keyword evidence="1" id="KW-0812">Transmembrane</keyword>
<feature type="chain" id="PRO_5042201075" evidence="2">
    <location>
        <begin position="19"/>
        <end position="111"/>
    </location>
</feature>
<name>A0AAE1E9J9_9GAST</name>
<dbReference type="AlphaFoldDB" id="A0AAE1E9J9"/>
<sequence length="111" mass="12645">MDKRLVLLLLASFDGVLGQGRLIVHGLHSKRIIFICEPTNHFAKMKTAGLLVLAIFLIFAVTRIYAYDRCYIAYLGCDGYEEDDKFYTPWCCDNGIPTFTYRGDETDCECS</sequence>